<dbReference type="SUPFAM" id="SSF103481">
    <property type="entry name" value="Multidrug resistance efflux transporter EmrE"/>
    <property type="match status" value="2"/>
</dbReference>
<name>A0A1G2FL58_9BACT</name>
<evidence type="ECO:0000256" key="2">
    <source>
        <dbReference type="ARBA" id="ARBA00022475"/>
    </source>
</evidence>
<keyword evidence="2" id="KW-1003">Cell membrane</keyword>
<keyword evidence="3 6" id="KW-0812">Transmembrane</keyword>
<gene>
    <name evidence="8" type="ORF">A3A94_03155</name>
</gene>
<dbReference type="PANTHER" id="PTHR32322:SF18">
    <property type="entry name" value="S-ADENOSYLMETHIONINE_S-ADENOSYLHOMOCYSTEINE TRANSPORTER"/>
    <property type="match status" value="1"/>
</dbReference>
<dbReference type="AlphaFoldDB" id="A0A1G2FL58"/>
<evidence type="ECO:0000259" key="7">
    <source>
        <dbReference type="Pfam" id="PF00892"/>
    </source>
</evidence>
<evidence type="ECO:0000256" key="4">
    <source>
        <dbReference type="ARBA" id="ARBA00022989"/>
    </source>
</evidence>
<sequence>MNEKKGIFLILGTALISGVSIYINQFGVSVINPYIFTGLKNIIAAGLLFLAIFSFKEWLTLKKLNKKQWLTLIVIGLIGGSIPFLLFFKGLSLSTGAEASFIHKTMFVFVAFLAFLFLKEKISKSLILGISFLVLGNALFLKIGLNSVWDKGDLLILIATLFWAGEQIISKKALSTISPRILGWGRMFFGFLFIAVFWLITGQFQSVAALNLNQIGWVLITAVLLFGYVLTWYSGLKYVRVSVAACVLALGAPITTLLTLFQGKSLTIFEVGGILLISLGIILVIDIFKKISYFKNLKVERV</sequence>
<feature type="transmembrane region" description="Helical" evidence="6">
    <location>
        <begin position="151"/>
        <end position="169"/>
    </location>
</feature>
<feature type="transmembrane region" description="Helical" evidence="6">
    <location>
        <begin position="7"/>
        <end position="28"/>
    </location>
</feature>
<keyword evidence="5 6" id="KW-0472">Membrane</keyword>
<evidence type="ECO:0000313" key="9">
    <source>
        <dbReference type="Proteomes" id="UP000178787"/>
    </source>
</evidence>
<dbReference type="InterPro" id="IPR037185">
    <property type="entry name" value="EmrE-like"/>
</dbReference>
<evidence type="ECO:0000256" key="5">
    <source>
        <dbReference type="ARBA" id="ARBA00023136"/>
    </source>
</evidence>
<dbReference type="PANTHER" id="PTHR32322">
    <property type="entry name" value="INNER MEMBRANE TRANSPORTER"/>
    <property type="match status" value="1"/>
</dbReference>
<dbReference type="InterPro" id="IPR000620">
    <property type="entry name" value="EamA_dom"/>
</dbReference>
<dbReference type="InterPro" id="IPR050638">
    <property type="entry name" value="AA-Vitamin_Transporters"/>
</dbReference>
<comment type="caution">
    <text evidence="8">The sequence shown here is derived from an EMBL/GenBank/DDBJ whole genome shotgun (WGS) entry which is preliminary data.</text>
</comment>
<evidence type="ECO:0000256" key="1">
    <source>
        <dbReference type="ARBA" id="ARBA00004651"/>
    </source>
</evidence>
<feature type="transmembrane region" description="Helical" evidence="6">
    <location>
        <begin position="215"/>
        <end position="234"/>
    </location>
</feature>
<feature type="domain" description="EamA" evidence="7">
    <location>
        <begin position="151"/>
        <end position="285"/>
    </location>
</feature>
<feature type="transmembrane region" description="Helical" evidence="6">
    <location>
        <begin position="181"/>
        <end position="200"/>
    </location>
</feature>
<feature type="transmembrane region" description="Helical" evidence="6">
    <location>
        <begin position="241"/>
        <end position="261"/>
    </location>
</feature>
<feature type="transmembrane region" description="Helical" evidence="6">
    <location>
        <begin position="34"/>
        <end position="55"/>
    </location>
</feature>
<comment type="subcellular location">
    <subcellularLocation>
        <location evidence="1">Cell membrane</location>
        <topology evidence="1">Multi-pass membrane protein</topology>
    </subcellularLocation>
</comment>
<feature type="transmembrane region" description="Helical" evidence="6">
    <location>
        <begin position="100"/>
        <end position="118"/>
    </location>
</feature>
<feature type="domain" description="EamA" evidence="7">
    <location>
        <begin position="5"/>
        <end position="140"/>
    </location>
</feature>
<proteinExistence type="predicted"/>
<evidence type="ECO:0000313" key="8">
    <source>
        <dbReference type="EMBL" id="OGZ38251.1"/>
    </source>
</evidence>
<evidence type="ECO:0000256" key="3">
    <source>
        <dbReference type="ARBA" id="ARBA00022692"/>
    </source>
</evidence>
<evidence type="ECO:0000256" key="6">
    <source>
        <dbReference type="SAM" id="Phobius"/>
    </source>
</evidence>
<feature type="transmembrane region" description="Helical" evidence="6">
    <location>
        <begin position="125"/>
        <end position="145"/>
    </location>
</feature>
<feature type="transmembrane region" description="Helical" evidence="6">
    <location>
        <begin position="267"/>
        <end position="288"/>
    </location>
</feature>
<dbReference type="EMBL" id="MHNE01000022">
    <property type="protein sequence ID" value="OGZ38251.1"/>
    <property type="molecule type" value="Genomic_DNA"/>
</dbReference>
<protein>
    <recommendedName>
        <fullName evidence="7">EamA domain-containing protein</fullName>
    </recommendedName>
</protein>
<feature type="transmembrane region" description="Helical" evidence="6">
    <location>
        <begin position="67"/>
        <end position="88"/>
    </location>
</feature>
<dbReference type="GO" id="GO:0005886">
    <property type="term" value="C:plasma membrane"/>
    <property type="evidence" value="ECO:0007669"/>
    <property type="project" value="UniProtKB-SubCell"/>
</dbReference>
<keyword evidence="4 6" id="KW-1133">Transmembrane helix</keyword>
<accession>A0A1G2FL58</accession>
<dbReference type="Pfam" id="PF00892">
    <property type="entry name" value="EamA"/>
    <property type="match status" value="2"/>
</dbReference>
<dbReference type="STRING" id="1802000.A3A94_03155"/>
<reference evidence="8 9" key="1">
    <citation type="journal article" date="2016" name="Nat. Commun.">
        <title>Thousands of microbial genomes shed light on interconnected biogeochemical processes in an aquifer system.</title>
        <authorList>
            <person name="Anantharaman K."/>
            <person name="Brown C.T."/>
            <person name="Hug L.A."/>
            <person name="Sharon I."/>
            <person name="Castelle C.J."/>
            <person name="Probst A.J."/>
            <person name="Thomas B.C."/>
            <person name="Singh A."/>
            <person name="Wilkins M.J."/>
            <person name="Karaoz U."/>
            <person name="Brodie E.L."/>
            <person name="Williams K.H."/>
            <person name="Hubbard S.S."/>
            <person name="Banfield J.F."/>
        </authorList>
    </citation>
    <scope>NUCLEOTIDE SEQUENCE [LARGE SCALE GENOMIC DNA]</scope>
</reference>
<dbReference type="Proteomes" id="UP000178787">
    <property type="component" value="Unassembled WGS sequence"/>
</dbReference>
<organism evidence="8 9">
    <name type="scientific">Candidatus Portnoybacteria bacterium RIFCSPLOWO2_01_FULL_43_11</name>
    <dbReference type="NCBI Taxonomy" id="1802000"/>
    <lineage>
        <taxon>Bacteria</taxon>
        <taxon>Candidatus Portnoyibacteriota</taxon>
    </lineage>
</organism>